<feature type="transmembrane region" description="Helical" evidence="6">
    <location>
        <begin position="95"/>
        <end position="115"/>
    </location>
</feature>
<evidence type="ECO:0000256" key="2">
    <source>
        <dbReference type="ARBA" id="ARBA00007362"/>
    </source>
</evidence>
<accession>A0A3M8CPC9</accession>
<comment type="caution">
    <text evidence="8">The sequence shown here is derived from an EMBL/GenBank/DDBJ whole genome shotgun (WGS) entry which is preliminary data.</text>
</comment>
<proteinExistence type="inferred from homology"/>
<reference evidence="8 9" key="1">
    <citation type="submission" date="2018-10" db="EMBL/GenBank/DDBJ databases">
        <title>Phylogenomics of Brevibacillus.</title>
        <authorList>
            <person name="Dunlap C."/>
        </authorList>
    </citation>
    <scope>NUCLEOTIDE SEQUENCE [LARGE SCALE GENOMIC DNA]</scope>
    <source>
        <strain evidence="8 9">JCM 15085</strain>
    </source>
</reference>
<feature type="transmembrane region" description="Helical" evidence="6">
    <location>
        <begin position="239"/>
        <end position="255"/>
    </location>
</feature>
<dbReference type="InterPro" id="IPR050638">
    <property type="entry name" value="AA-Vitamin_Transporters"/>
</dbReference>
<evidence type="ECO:0000256" key="5">
    <source>
        <dbReference type="ARBA" id="ARBA00023136"/>
    </source>
</evidence>
<evidence type="ECO:0000313" key="9">
    <source>
        <dbReference type="Proteomes" id="UP000281915"/>
    </source>
</evidence>
<dbReference type="GO" id="GO:0016020">
    <property type="term" value="C:membrane"/>
    <property type="evidence" value="ECO:0007669"/>
    <property type="project" value="UniProtKB-SubCell"/>
</dbReference>
<evidence type="ECO:0000256" key="3">
    <source>
        <dbReference type="ARBA" id="ARBA00022692"/>
    </source>
</evidence>
<dbReference type="PANTHER" id="PTHR32322">
    <property type="entry name" value="INNER MEMBRANE TRANSPORTER"/>
    <property type="match status" value="1"/>
</dbReference>
<gene>
    <name evidence="8" type="ORF">EDM58_14145</name>
</gene>
<evidence type="ECO:0000259" key="7">
    <source>
        <dbReference type="Pfam" id="PF00892"/>
    </source>
</evidence>
<dbReference type="Pfam" id="PF00892">
    <property type="entry name" value="EamA"/>
    <property type="match status" value="2"/>
</dbReference>
<name>A0A3M8CPC9_9BACL</name>
<dbReference type="AlphaFoldDB" id="A0A3M8CPC9"/>
<feature type="transmembrane region" description="Helical" evidence="6">
    <location>
        <begin position="32"/>
        <end position="53"/>
    </location>
</feature>
<keyword evidence="5 6" id="KW-0472">Membrane</keyword>
<comment type="similarity">
    <text evidence="2">Belongs to the EamA transporter family.</text>
</comment>
<comment type="subcellular location">
    <subcellularLocation>
        <location evidence="1">Endomembrane system</location>
        <topology evidence="1">Multi-pass membrane protein</topology>
    </subcellularLocation>
</comment>
<organism evidence="8 9">
    <name type="scientific">Brevibacillus panacihumi</name>
    <dbReference type="NCBI Taxonomy" id="497735"/>
    <lineage>
        <taxon>Bacteria</taxon>
        <taxon>Bacillati</taxon>
        <taxon>Bacillota</taxon>
        <taxon>Bacilli</taxon>
        <taxon>Bacillales</taxon>
        <taxon>Paenibacillaceae</taxon>
        <taxon>Brevibacillus</taxon>
    </lineage>
</organism>
<dbReference type="SUPFAM" id="SSF103481">
    <property type="entry name" value="Multidrug resistance efflux transporter EmrE"/>
    <property type="match status" value="2"/>
</dbReference>
<feature type="transmembrane region" description="Helical" evidence="6">
    <location>
        <begin position="122"/>
        <end position="140"/>
    </location>
</feature>
<dbReference type="InterPro" id="IPR037185">
    <property type="entry name" value="EmrE-like"/>
</dbReference>
<sequence length="310" mass="34321">MHPLMFASLVVITTSLMGSSFAVGKMGLTYFSPLLLVGFRFTLAGILMALWVWRKPLPSSVQDWGKLLLIGFLQTASVMGCIFLSLRTITAGESSILTFMNPLLVVIWGTVFLGMKYRLAQWLGVLIGIIGVVITLGSQVQVEAGTWFGIGSAVAWSAATILVKKWGAAFHLWVMTAYQMLFGGLLLLLMGVTLETPQMIITPESVLIVLWLAVMASIVQFATWFTLLQKGDPGRTSAFLFLAPFFGVLSGWLLLGEEIQWHVYLGGVFIFAGIFLVNWTFSKRRDDEKLPISMEQEEVRAEGQIRQRSL</sequence>
<protein>
    <submittedName>
        <fullName evidence="8">EamA/RhaT family transporter</fullName>
    </submittedName>
</protein>
<evidence type="ECO:0000313" key="8">
    <source>
        <dbReference type="EMBL" id="RNB77620.1"/>
    </source>
</evidence>
<keyword evidence="4 6" id="KW-1133">Transmembrane helix</keyword>
<feature type="domain" description="EamA" evidence="7">
    <location>
        <begin position="8"/>
        <end position="136"/>
    </location>
</feature>
<feature type="transmembrane region" description="Helical" evidence="6">
    <location>
        <begin position="170"/>
        <end position="194"/>
    </location>
</feature>
<feature type="transmembrane region" description="Helical" evidence="6">
    <location>
        <begin position="65"/>
        <end position="89"/>
    </location>
</feature>
<evidence type="ECO:0000256" key="1">
    <source>
        <dbReference type="ARBA" id="ARBA00004127"/>
    </source>
</evidence>
<dbReference type="EMBL" id="RHHT01000029">
    <property type="protein sequence ID" value="RNB77620.1"/>
    <property type="molecule type" value="Genomic_DNA"/>
</dbReference>
<feature type="transmembrane region" description="Helical" evidence="6">
    <location>
        <begin position="146"/>
        <end position="163"/>
    </location>
</feature>
<dbReference type="PANTHER" id="PTHR32322:SF2">
    <property type="entry name" value="EAMA DOMAIN-CONTAINING PROTEIN"/>
    <property type="match status" value="1"/>
</dbReference>
<dbReference type="InterPro" id="IPR000620">
    <property type="entry name" value="EamA_dom"/>
</dbReference>
<feature type="transmembrane region" description="Helical" evidence="6">
    <location>
        <begin position="206"/>
        <end position="227"/>
    </location>
</feature>
<dbReference type="RefSeq" id="WP_122913890.1">
    <property type="nucleotide sequence ID" value="NZ_RHHT01000029.1"/>
</dbReference>
<evidence type="ECO:0000256" key="6">
    <source>
        <dbReference type="SAM" id="Phobius"/>
    </source>
</evidence>
<keyword evidence="3 6" id="KW-0812">Transmembrane</keyword>
<feature type="domain" description="EamA" evidence="7">
    <location>
        <begin position="145"/>
        <end position="278"/>
    </location>
</feature>
<feature type="transmembrane region" description="Helical" evidence="6">
    <location>
        <begin position="261"/>
        <end position="281"/>
    </location>
</feature>
<evidence type="ECO:0000256" key="4">
    <source>
        <dbReference type="ARBA" id="ARBA00022989"/>
    </source>
</evidence>
<dbReference type="Proteomes" id="UP000281915">
    <property type="component" value="Unassembled WGS sequence"/>
</dbReference>